<organism evidence="1 2">
    <name type="scientific">Paragonimus skrjabini miyazakii</name>
    <dbReference type="NCBI Taxonomy" id="59628"/>
    <lineage>
        <taxon>Eukaryota</taxon>
        <taxon>Metazoa</taxon>
        <taxon>Spiralia</taxon>
        <taxon>Lophotrochozoa</taxon>
        <taxon>Platyhelminthes</taxon>
        <taxon>Trematoda</taxon>
        <taxon>Digenea</taxon>
        <taxon>Plagiorchiida</taxon>
        <taxon>Troglotremata</taxon>
        <taxon>Troglotrematidae</taxon>
        <taxon>Paragonimus</taxon>
    </lineage>
</organism>
<reference evidence="1" key="1">
    <citation type="submission" date="2019-07" db="EMBL/GenBank/DDBJ databases">
        <title>Annotation for the trematode Paragonimus miyazaki's.</title>
        <authorList>
            <person name="Choi Y.-J."/>
        </authorList>
    </citation>
    <scope>NUCLEOTIDE SEQUENCE</scope>
    <source>
        <strain evidence="1">Japan</strain>
    </source>
</reference>
<dbReference type="Gene3D" id="3.80.10.10">
    <property type="entry name" value="Ribonuclease Inhibitor"/>
    <property type="match status" value="1"/>
</dbReference>
<dbReference type="InterPro" id="IPR032675">
    <property type="entry name" value="LRR_dom_sf"/>
</dbReference>
<proteinExistence type="predicted"/>
<accession>A0A8S9YND4</accession>
<evidence type="ECO:0000313" key="1">
    <source>
        <dbReference type="EMBL" id="KAF7234104.1"/>
    </source>
</evidence>
<sequence length="84" mass="9603">QTLIKLLESINHEKSAITDLHLSNQRQTVLGVNVEQQLTKEVLANPRLVRLGLDVDTSDARVRIREHIKANLDKASRLVRRNKD</sequence>
<dbReference type="OrthoDB" id="2163268at2759"/>
<gene>
    <name evidence="1" type="ORF">EG68_12498</name>
</gene>
<dbReference type="AlphaFoldDB" id="A0A8S9YND4"/>
<dbReference type="Proteomes" id="UP000822476">
    <property type="component" value="Unassembled WGS sequence"/>
</dbReference>
<dbReference type="SUPFAM" id="SSF52047">
    <property type="entry name" value="RNI-like"/>
    <property type="match status" value="1"/>
</dbReference>
<name>A0A8S9YND4_9TREM</name>
<keyword evidence="2" id="KW-1185">Reference proteome</keyword>
<feature type="non-terminal residue" evidence="1">
    <location>
        <position position="1"/>
    </location>
</feature>
<evidence type="ECO:0000313" key="2">
    <source>
        <dbReference type="Proteomes" id="UP000822476"/>
    </source>
</evidence>
<comment type="caution">
    <text evidence="1">The sequence shown here is derived from an EMBL/GenBank/DDBJ whole genome shotgun (WGS) entry which is preliminary data.</text>
</comment>
<protein>
    <submittedName>
        <fullName evidence="1">Uncharacterized protein</fullName>
    </submittedName>
</protein>
<dbReference type="EMBL" id="JTDE01012734">
    <property type="protein sequence ID" value="KAF7234104.1"/>
    <property type="molecule type" value="Genomic_DNA"/>
</dbReference>